<organism evidence="2 3">
    <name type="scientific">Pseudonocardia broussonetiae</name>
    <dbReference type="NCBI Taxonomy" id="2736640"/>
    <lineage>
        <taxon>Bacteria</taxon>
        <taxon>Bacillati</taxon>
        <taxon>Actinomycetota</taxon>
        <taxon>Actinomycetes</taxon>
        <taxon>Pseudonocardiales</taxon>
        <taxon>Pseudonocardiaceae</taxon>
        <taxon>Pseudonocardia</taxon>
    </lineage>
</organism>
<dbReference type="Proteomes" id="UP000505377">
    <property type="component" value="Plasmid unnamed1"/>
</dbReference>
<keyword evidence="1" id="KW-0812">Transmembrane</keyword>
<dbReference type="KEGG" id="pbro:HOP40_34815"/>
<name>A0A6M6JVW9_9PSEU</name>
<sequence length="73" mass="7550">MVIIGPVLAVIASIGYGMSDVLSGTAVRRRSIAVVALSAQITGLALLAVVATVVRPAVEWARHRRDAVATVRG</sequence>
<reference evidence="2 3" key="1">
    <citation type="submission" date="2020-05" db="EMBL/GenBank/DDBJ databases">
        <authorList>
            <person name="Mo P."/>
        </authorList>
    </citation>
    <scope>NUCLEOTIDE SEQUENCE [LARGE SCALE GENOMIC DNA]</scope>
    <source>
        <strain evidence="2 3">Gen01</strain>
        <plasmid evidence="2 3">unnamed1</plasmid>
    </source>
</reference>
<dbReference type="AlphaFoldDB" id="A0A6M6JVW9"/>
<dbReference type="RefSeq" id="WP_172169936.1">
    <property type="nucleotide sequence ID" value="NZ_CP053565.1"/>
</dbReference>
<protein>
    <submittedName>
        <fullName evidence="2">Uncharacterized protein</fullName>
    </submittedName>
</protein>
<accession>A0A6M6JVW9</accession>
<evidence type="ECO:0000256" key="1">
    <source>
        <dbReference type="SAM" id="Phobius"/>
    </source>
</evidence>
<keyword evidence="3" id="KW-1185">Reference proteome</keyword>
<keyword evidence="2" id="KW-0614">Plasmid</keyword>
<geneLocation type="plasmid" evidence="2 3">
    <name>unnamed1</name>
</geneLocation>
<dbReference type="EMBL" id="CP053565">
    <property type="protein sequence ID" value="QJY51156.1"/>
    <property type="molecule type" value="Genomic_DNA"/>
</dbReference>
<keyword evidence="1" id="KW-1133">Transmembrane helix</keyword>
<evidence type="ECO:0000313" key="2">
    <source>
        <dbReference type="EMBL" id="QJY51156.1"/>
    </source>
</evidence>
<keyword evidence="1" id="KW-0472">Membrane</keyword>
<feature type="transmembrane region" description="Helical" evidence="1">
    <location>
        <begin position="33"/>
        <end position="54"/>
    </location>
</feature>
<evidence type="ECO:0000313" key="3">
    <source>
        <dbReference type="Proteomes" id="UP000505377"/>
    </source>
</evidence>
<gene>
    <name evidence="2" type="ORF">HOP40_34815</name>
</gene>
<proteinExistence type="predicted"/>